<dbReference type="Proteomes" id="UP001148838">
    <property type="component" value="Unassembled WGS sequence"/>
</dbReference>
<organism evidence="1 2">
    <name type="scientific">Periplaneta americana</name>
    <name type="common">American cockroach</name>
    <name type="synonym">Blatta americana</name>
    <dbReference type="NCBI Taxonomy" id="6978"/>
    <lineage>
        <taxon>Eukaryota</taxon>
        <taxon>Metazoa</taxon>
        <taxon>Ecdysozoa</taxon>
        <taxon>Arthropoda</taxon>
        <taxon>Hexapoda</taxon>
        <taxon>Insecta</taxon>
        <taxon>Pterygota</taxon>
        <taxon>Neoptera</taxon>
        <taxon>Polyneoptera</taxon>
        <taxon>Dictyoptera</taxon>
        <taxon>Blattodea</taxon>
        <taxon>Blattoidea</taxon>
        <taxon>Blattidae</taxon>
        <taxon>Blattinae</taxon>
        <taxon>Periplaneta</taxon>
    </lineage>
</organism>
<accession>A0ABQ8SCL4</accession>
<protein>
    <recommendedName>
        <fullName evidence="3">SGNH hydrolase-type esterase domain-containing protein</fullName>
    </recommendedName>
</protein>
<dbReference type="Gene3D" id="3.40.50.1110">
    <property type="entry name" value="SGNH hydrolase"/>
    <property type="match status" value="1"/>
</dbReference>
<keyword evidence="2" id="KW-1185">Reference proteome</keyword>
<comment type="caution">
    <text evidence="1">The sequence shown here is derived from an EMBL/GenBank/DDBJ whole genome shotgun (WGS) entry which is preliminary data.</text>
</comment>
<dbReference type="EMBL" id="JAJSOF020000029">
    <property type="protein sequence ID" value="KAJ4431799.1"/>
    <property type="molecule type" value="Genomic_DNA"/>
</dbReference>
<reference evidence="1 2" key="1">
    <citation type="journal article" date="2022" name="Allergy">
        <title>Genome assembly and annotation of Periplaneta americana reveal a comprehensive cockroach allergen profile.</title>
        <authorList>
            <person name="Wang L."/>
            <person name="Xiong Q."/>
            <person name="Saelim N."/>
            <person name="Wang L."/>
            <person name="Nong W."/>
            <person name="Wan A.T."/>
            <person name="Shi M."/>
            <person name="Liu X."/>
            <person name="Cao Q."/>
            <person name="Hui J.H.L."/>
            <person name="Sookrung N."/>
            <person name="Leung T.F."/>
            <person name="Tungtrongchitr A."/>
            <person name="Tsui S.K.W."/>
        </authorList>
    </citation>
    <scope>NUCLEOTIDE SEQUENCE [LARGE SCALE GENOMIC DNA]</scope>
    <source>
        <strain evidence="1">PWHHKU_190912</strain>
    </source>
</reference>
<gene>
    <name evidence="1" type="ORF">ANN_20404</name>
</gene>
<proteinExistence type="predicted"/>
<dbReference type="InterPro" id="IPR036514">
    <property type="entry name" value="SGNH_hydro_sf"/>
</dbReference>
<evidence type="ECO:0008006" key="3">
    <source>
        <dbReference type="Google" id="ProtNLM"/>
    </source>
</evidence>
<evidence type="ECO:0000313" key="1">
    <source>
        <dbReference type="EMBL" id="KAJ4431799.1"/>
    </source>
</evidence>
<name>A0ABQ8SCL4_PERAM</name>
<dbReference type="SUPFAM" id="SSF52266">
    <property type="entry name" value="SGNH hydrolase"/>
    <property type="match status" value="1"/>
</dbReference>
<dbReference type="CDD" id="cd00229">
    <property type="entry name" value="SGNH_hydrolase"/>
    <property type="match status" value="1"/>
</dbReference>
<evidence type="ECO:0000313" key="2">
    <source>
        <dbReference type="Proteomes" id="UP001148838"/>
    </source>
</evidence>
<sequence length="242" mass="27412">MQLKTLKPHKVSVIGDIHARGCASGLSVNLRNTDYDVYGIVKPGVGLEEITRSAKEDLKCFTKQDVIVVWGGTNDVGRNNTDKSQRHLQSFVENNKQTNIIIITAPHRYDLDMTSCVNSEVVSFKRKLKKRMKIFSHVNVLDPNVQSEHFTKHGLHMNYKGKEESARAISAAIEGTFRKESHATPLQWKSDSMVDNEENRCLQESLQSPEAATRSSARLVKMPAHLRDFLYQGHSRRLEPKT</sequence>